<dbReference type="AlphaFoldDB" id="A0A0J8B3A9"/>
<dbReference type="Gramene" id="KMS95604">
    <property type="protein sequence ID" value="KMS95604"/>
    <property type="gene ID" value="BVRB_006730"/>
</dbReference>
<evidence type="ECO:0000313" key="2">
    <source>
        <dbReference type="Proteomes" id="UP000035740"/>
    </source>
</evidence>
<dbReference type="Proteomes" id="UP000035740">
    <property type="component" value="Unassembled WGS sequence"/>
</dbReference>
<accession>A0A0J8B3A9</accession>
<organism evidence="1 2">
    <name type="scientific">Beta vulgaris subsp. vulgaris</name>
    <name type="common">Beet</name>
    <dbReference type="NCBI Taxonomy" id="3555"/>
    <lineage>
        <taxon>Eukaryota</taxon>
        <taxon>Viridiplantae</taxon>
        <taxon>Streptophyta</taxon>
        <taxon>Embryophyta</taxon>
        <taxon>Tracheophyta</taxon>
        <taxon>Spermatophyta</taxon>
        <taxon>Magnoliopsida</taxon>
        <taxon>eudicotyledons</taxon>
        <taxon>Gunneridae</taxon>
        <taxon>Pentapetalae</taxon>
        <taxon>Caryophyllales</taxon>
        <taxon>Chenopodiaceae</taxon>
        <taxon>Betoideae</taxon>
        <taxon>Beta</taxon>
    </lineage>
</organism>
<gene>
    <name evidence="1" type="ORF">BVRB_006730</name>
</gene>
<name>A0A0J8B3A9_BETVV</name>
<sequence length="49" mass="5839">MTANEVDIIMNSFRHLHIELCTLKLISNSRIILNKVLLECRRHTWVISY</sequence>
<protein>
    <submittedName>
        <fullName evidence="1">Uncharacterized protein</fullName>
    </submittedName>
</protein>
<keyword evidence="2" id="KW-1185">Reference proteome</keyword>
<reference evidence="1 2" key="1">
    <citation type="journal article" date="2014" name="Nature">
        <title>The genome of the recently domesticated crop plant sugar beet (Beta vulgaris).</title>
        <authorList>
            <person name="Dohm J.C."/>
            <person name="Minoche A.E."/>
            <person name="Holtgrawe D."/>
            <person name="Capella-Gutierrez S."/>
            <person name="Zakrzewski F."/>
            <person name="Tafer H."/>
            <person name="Rupp O."/>
            <person name="Sorensen T.R."/>
            <person name="Stracke R."/>
            <person name="Reinhardt R."/>
            <person name="Goesmann A."/>
            <person name="Kraft T."/>
            <person name="Schulz B."/>
            <person name="Stadler P.F."/>
            <person name="Schmidt T."/>
            <person name="Gabaldon T."/>
            <person name="Lehrach H."/>
            <person name="Weisshaar B."/>
            <person name="Himmelbauer H."/>
        </authorList>
    </citation>
    <scope>NUCLEOTIDE SEQUENCE [LARGE SCALE GENOMIC DNA]</scope>
    <source>
        <tissue evidence="1">Taproot</tissue>
    </source>
</reference>
<dbReference type="EMBL" id="KQ090450">
    <property type="protein sequence ID" value="KMS95604.1"/>
    <property type="molecule type" value="Genomic_DNA"/>
</dbReference>
<evidence type="ECO:0000313" key="1">
    <source>
        <dbReference type="EMBL" id="KMS95604.1"/>
    </source>
</evidence>
<proteinExistence type="predicted"/>